<dbReference type="EMBL" id="FQXU01000003">
    <property type="protein sequence ID" value="SHH55105.1"/>
    <property type="molecule type" value="Genomic_DNA"/>
</dbReference>
<dbReference type="PANTHER" id="PTHR43420">
    <property type="entry name" value="ACETYLTRANSFERASE"/>
    <property type="match status" value="1"/>
</dbReference>
<keyword evidence="2" id="KW-0012">Acyltransferase</keyword>
<dbReference type="SUPFAM" id="SSF55729">
    <property type="entry name" value="Acyl-CoA N-acyltransferases (Nat)"/>
    <property type="match status" value="1"/>
</dbReference>
<evidence type="ECO:0000259" key="3">
    <source>
        <dbReference type="PROSITE" id="PS51186"/>
    </source>
</evidence>
<name>A0A1M5TW95_9CLOT</name>
<accession>A0A1M5TW95</accession>
<evidence type="ECO:0000313" key="4">
    <source>
        <dbReference type="EMBL" id="SHH55105.1"/>
    </source>
</evidence>
<dbReference type="Proteomes" id="UP000184241">
    <property type="component" value="Unassembled WGS sequence"/>
</dbReference>
<sequence length="277" mass="32599">MKTERLNKNNRPLVEKAIKEAIKVNPLNEDFLSEYDSKSFVMKFLLKSSFDIYILNDSVGYIWYEHLSNNVFNIKSLYFPPSFSELPISFFTKNHSYSYESIANEDSISLLKSLDFNIYSESYILEKTIEDFSFNDIEDISFRYVKTKDDINARVTLQNIIFDEDSRVPLETTDILFDMKQEYYINDLAIIMYFKDKAIGYGQIIKNNTYTVVNFGILPEYRGQGLGRHFLNYIISLAKRKNIKELSIRVSPNNVKAMNLYNSVGFYFKEHILTWNK</sequence>
<evidence type="ECO:0000256" key="1">
    <source>
        <dbReference type="ARBA" id="ARBA00022679"/>
    </source>
</evidence>
<dbReference type="Pfam" id="PF00583">
    <property type="entry name" value="Acetyltransf_1"/>
    <property type="match status" value="1"/>
</dbReference>
<gene>
    <name evidence="4" type="ORF">SAMN02745941_00335</name>
</gene>
<dbReference type="InterPro" id="IPR016181">
    <property type="entry name" value="Acyl_CoA_acyltransferase"/>
</dbReference>
<dbReference type="InterPro" id="IPR000182">
    <property type="entry name" value="GNAT_dom"/>
</dbReference>
<organism evidence="4 5">
    <name type="scientific">Clostridium intestinale DSM 6191</name>
    <dbReference type="NCBI Taxonomy" id="1121320"/>
    <lineage>
        <taxon>Bacteria</taxon>
        <taxon>Bacillati</taxon>
        <taxon>Bacillota</taxon>
        <taxon>Clostridia</taxon>
        <taxon>Eubacteriales</taxon>
        <taxon>Clostridiaceae</taxon>
        <taxon>Clostridium</taxon>
    </lineage>
</organism>
<dbReference type="CDD" id="cd04301">
    <property type="entry name" value="NAT_SF"/>
    <property type="match status" value="1"/>
</dbReference>
<dbReference type="PROSITE" id="PS51186">
    <property type="entry name" value="GNAT"/>
    <property type="match status" value="1"/>
</dbReference>
<dbReference type="GO" id="GO:0016747">
    <property type="term" value="F:acyltransferase activity, transferring groups other than amino-acyl groups"/>
    <property type="evidence" value="ECO:0007669"/>
    <property type="project" value="InterPro"/>
</dbReference>
<dbReference type="Gene3D" id="3.40.630.30">
    <property type="match status" value="1"/>
</dbReference>
<dbReference type="AlphaFoldDB" id="A0A1M5TW95"/>
<reference evidence="4 5" key="1">
    <citation type="submission" date="2016-11" db="EMBL/GenBank/DDBJ databases">
        <authorList>
            <person name="Jaros S."/>
            <person name="Januszkiewicz K."/>
            <person name="Wedrychowicz H."/>
        </authorList>
    </citation>
    <scope>NUCLEOTIDE SEQUENCE [LARGE SCALE GENOMIC DNA]</scope>
    <source>
        <strain evidence="4 5">DSM 6191</strain>
    </source>
</reference>
<proteinExistence type="predicted"/>
<dbReference type="InterPro" id="IPR050680">
    <property type="entry name" value="YpeA/RimI_acetyltransf"/>
</dbReference>
<dbReference type="RefSeq" id="WP_073016043.1">
    <property type="nucleotide sequence ID" value="NZ_FQXU01000003.1"/>
</dbReference>
<protein>
    <submittedName>
        <fullName evidence="4">Acetyltransferase (GNAT) family protein</fullName>
    </submittedName>
</protein>
<keyword evidence="1 4" id="KW-0808">Transferase</keyword>
<evidence type="ECO:0000313" key="5">
    <source>
        <dbReference type="Proteomes" id="UP000184241"/>
    </source>
</evidence>
<feature type="domain" description="N-acetyltransferase" evidence="3">
    <location>
        <begin position="140"/>
        <end position="277"/>
    </location>
</feature>
<evidence type="ECO:0000256" key="2">
    <source>
        <dbReference type="ARBA" id="ARBA00023315"/>
    </source>
</evidence>